<accession>A0A1F7XJT6</accession>
<dbReference type="Proteomes" id="UP000177382">
    <property type="component" value="Unassembled WGS sequence"/>
</dbReference>
<reference evidence="7 8" key="1">
    <citation type="journal article" date="2016" name="Nat. Commun.">
        <title>Thousands of microbial genomes shed light on interconnected biogeochemical processes in an aquifer system.</title>
        <authorList>
            <person name="Anantharaman K."/>
            <person name="Brown C.T."/>
            <person name="Hug L.A."/>
            <person name="Sharon I."/>
            <person name="Castelle C.J."/>
            <person name="Probst A.J."/>
            <person name="Thomas B.C."/>
            <person name="Singh A."/>
            <person name="Wilkins M.J."/>
            <person name="Karaoz U."/>
            <person name="Brodie E.L."/>
            <person name="Williams K.H."/>
            <person name="Hubbard S.S."/>
            <person name="Banfield J.F."/>
        </authorList>
    </citation>
    <scope>NUCLEOTIDE SEQUENCE [LARGE SCALE GENOMIC DNA]</scope>
</reference>
<proteinExistence type="inferred from homology"/>
<gene>
    <name evidence="6" type="primary">mreB</name>
    <name evidence="7" type="ORF">A2V97_01500</name>
</gene>
<protein>
    <recommendedName>
        <fullName evidence="6">Cell shape-determining protein MreB</fullName>
    </recommendedName>
</protein>
<dbReference type="InterPro" id="IPR056546">
    <property type="entry name" value="MreB_MamK-like"/>
</dbReference>
<keyword evidence="2 6" id="KW-0547">Nucleotide-binding</keyword>
<dbReference type="AlphaFoldDB" id="A0A1F7XJT6"/>
<comment type="similarity">
    <text evidence="5 6">Belongs to the FtsA/MreB family.</text>
</comment>
<feature type="binding site" evidence="6">
    <location>
        <begin position="299"/>
        <end position="302"/>
    </location>
    <ligand>
        <name>ATP</name>
        <dbReference type="ChEBI" id="CHEBI:30616"/>
    </ligand>
</feature>
<evidence type="ECO:0000256" key="4">
    <source>
        <dbReference type="ARBA" id="ARBA00022960"/>
    </source>
</evidence>
<comment type="caution">
    <text evidence="7">The sequence shown here is derived from an EMBL/GenBank/DDBJ whole genome shotgun (WGS) entry which is preliminary data.</text>
</comment>
<dbReference type="GO" id="GO:0000902">
    <property type="term" value="P:cell morphogenesis"/>
    <property type="evidence" value="ECO:0007669"/>
    <property type="project" value="InterPro"/>
</dbReference>
<dbReference type="PRINTS" id="PR01652">
    <property type="entry name" value="SHAPEPROTEIN"/>
</dbReference>
<feature type="binding site" evidence="6">
    <location>
        <begin position="23"/>
        <end position="25"/>
    </location>
    <ligand>
        <name>ATP</name>
        <dbReference type="ChEBI" id="CHEBI:30616"/>
    </ligand>
</feature>
<name>A0A1F7XJT6_9BACT</name>
<feature type="binding site" evidence="6">
    <location>
        <begin position="171"/>
        <end position="173"/>
    </location>
    <ligand>
        <name>ATP</name>
        <dbReference type="ChEBI" id="CHEBI:30616"/>
    </ligand>
</feature>
<dbReference type="PANTHER" id="PTHR42749:SF1">
    <property type="entry name" value="CELL SHAPE-DETERMINING PROTEIN MREB"/>
    <property type="match status" value="1"/>
</dbReference>
<organism evidence="7 8">
    <name type="scientific">Candidatus Woesebacteria bacterium RBG_16_42_24</name>
    <dbReference type="NCBI Taxonomy" id="1802485"/>
    <lineage>
        <taxon>Bacteria</taxon>
        <taxon>Candidatus Woeseibacteriota</taxon>
    </lineage>
</organism>
<dbReference type="EMBL" id="MGFX01000006">
    <property type="protein sequence ID" value="OGM15287.1"/>
    <property type="molecule type" value="Genomic_DNA"/>
</dbReference>
<dbReference type="InterPro" id="IPR043129">
    <property type="entry name" value="ATPase_NBD"/>
</dbReference>
<sequence length="351" mass="37215">MALPFVNKILGLFSHDIGIDLGTANTLVWVSGKGIVIREPSVVARHKKSKEILAIGTSAKKMLGRTPATIETIRPLRHGVIADFDATAAMLGHYIRKVHESGGVLPKIPRPRVVIGIPSGVTEVERRAVAEAAVSAGAREAHLIEEPMAAAIGAGLPIEEPEGIFVVDIGGGTSEIAVISLGGIVLGRSVRIAGDEMDEAIVSYVRLKYSLLLGQPTAEEVKIGIASGVPPEKEKFAVVRGRDLETGLPKSVKLASSEIREALAPILREIISAVSDSLEETPPELVSDIMEKGIVMAGGGSLLPGIDKIVAEETKMPVWIAPDPLTCVVRGCAKLLEDRRLLAKIRVSRSF</sequence>
<evidence type="ECO:0000256" key="1">
    <source>
        <dbReference type="ARBA" id="ARBA00022490"/>
    </source>
</evidence>
<evidence type="ECO:0000313" key="8">
    <source>
        <dbReference type="Proteomes" id="UP000177382"/>
    </source>
</evidence>
<evidence type="ECO:0000256" key="6">
    <source>
        <dbReference type="HAMAP-Rule" id="MF_02207"/>
    </source>
</evidence>
<comment type="subunit">
    <text evidence="6">Forms polymers.</text>
</comment>
<dbReference type="GO" id="GO:0005524">
    <property type="term" value="F:ATP binding"/>
    <property type="evidence" value="ECO:0007669"/>
    <property type="project" value="UniProtKB-KW"/>
</dbReference>
<evidence type="ECO:0000256" key="3">
    <source>
        <dbReference type="ARBA" id="ARBA00022840"/>
    </source>
</evidence>
<evidence type="ECO:0000256" key="2">
    <source>
        <dbReference type="ARBA" id="ARBA00022741"/>
    </source>
</evidence>
<evidence type="ECO:0000256" key="5">
    <source>
        <dbReference type="ARBA" id="ARBA00023458"/>
    </source>
</evidence>
<dbReference type="Pfam" id="PF06723">
    <property type="entry name" value="MreB_Mbl"/>
    <property type="match status" value="1"/>
</dbReference>
<dbReference type="GO" id="GO:0005737">
    <property type="term" value="C:cytoplasm"/>
    <property type="evidence" value="ECO:0007669"/>
    <property type="project" value="UniProtKB-SubCell"/>
</dbReference>
<dbReference type="SUPFAM" id="SSF53067">
    <property type="entry name" value="Actin-like ATPase domain"/>
    <property type="match status" value="2"/>
</dbReference>
<dbReference type="NCBIfam" id="TIGR00904">
    <property type="entry name" value="mreB"/>
    <property type="match status" value="1"/>
</dbReference>
<dbReference type="PANTHER" id="PTHR42749">
    <property type="entry name" value="CELL SHAPE-DETERMINING PROTEIN MREB"/>
    <property type="match status" value="1"/>
</dbReference>
<dbReference type="STRING" id="1802485.A2V97_01500"/>
<dbReference type="HAMAP" id="MF_02207">
    <property type="entry name" value="MreB"/>
    <property type="match status" value="1"/>
</dbReference>
<keyword evidence="3 6" id="KW-0067">ATP-binding</keyword>
<dbReference type="Gene3D" id="3.30.420.40">
    <property type="match status" value="3"/>
</dbReference>
<keyword evidence="4 6" id="KW-0133">Cell shape</keyword>
<comment type="function">
    <text evidence="6">Forms membrane-associated dynamic filaments that are essential for cell shape determination. Acts by regulating cell wall synthesis and cell elongation, and thus cell shape. A feedback loop between cell geometry and MreB localization may maintain elongated cell shape by targeting cell wall growth to regions of negative cell wall curvature.</text>
</comment>
<dbReference type="GO" id="GO:0008360">
    <property type="term" value="P:regulation of cell shape"/>
    <property type="evidence" value="ECO:0007669"/>
    <property type="project" value="UniProtKB-UniRule"/>
</dbReference>
<comment type="subcellular location">
    <subcellularLocation>
        <location evidence="6">Cytoplasm</location>
    </subcellularLocation>
    <text evidence="6">Membrane-associated.</text>
</comment>
<keyword evidence="1 6" id="KW-0963">Cytoplasm</keyword>
<dbReference type="CDD" id="cd10225">
    <property type="entry name" value="ASKHA_NBD_MreB-like"/>
    <property type="match status" value="1"/>
</dbReference>
<dbReference type="InterPro" id="IPR004753">
    <property type="entry name" value="MreB"/>
</dbReference>
<evidence type="ECO:0000313" key="7">
    <source>
        <dbReference type="EMBL" id="OGM15287.1"/>
    </source>
</evidence>
<dbReference type="NCBIfam" id="NF010539">
    <property type="entry name" value="PRK13927.1"/>
    <property type="match status" value="1"/>
</dbReference>
<feature type="binding site" evidence="6">
    <location>
        <begin position="219"/>
        <end position="222"/>
    </location>
    <ligand>
        <name>ATP</name>
        <dbReference type="ChEBI" id="CHEBI:30616"/>
    </ligand>
</feature>